<evidence type="ECO:0000256" key="1">
    <source>
        <dbReference type="ARBA" id="ARBA00022729"/>
    </source>
</evidence>
<feature type="chain" id="PRO_5033996991" evidence="3">
    <location>
        <begin position="32"/>
        <end position="362"/>
    </location>
</feature>
<keyword evidence="5" id="KW-1185">Reference proteome</keyword>
<accession>A0A7M2WV21</accession>
<dbReference type="KEGG" id="hbs:IPV69_20960"/>
<proteinExistence type="predicted"/>
<dbReference type="SUPFAM" id="SSF101898">
    <property type="entry name" value="NHL repeat"/>
    <property type="match status" value="1"/>
</dbReference>
<evidence type="ECO:0000313" key="5">
    <source>
        <dbReference type="Proteomes" id="UP000593765"/>
    </source>
</evidence>
<dbReference type="PROSITE" id="PS51318">
    <property type="entry name" value="TAT"/>
    <property type="match status" value="1"/>
</dbReference>
<dbReference type="InterPro" id="IPR011042">
    <property type="entry name" value="6-blade_b-propeller_TolB-like"/>
</dbReference>
<dbReference type="Gene3D" id="2.120.10.30">
    <property type="entry name" value="TolB, C-terminal domain"/>
    <property type="match status" value="1"/>
</dbReference>
<dbReference type="PANTHER" id="PTHR10680">
    <property type="entry name" value="PEPTIDYL-GLYCINE ALPHA-AMIDATING MONOOXYGENASE"/>
    <property type="match status" value="1"/>
</dbReference>
<protein>
    <submittedName>
        <fullName evidence="4">6-bladed beta-propeller</fullName>
    </submittedName>
</protein>
<dbReference type="AlphaFoldDB" id="A0A7M2WV21"/>
<name>A0A7M2WV21_9BACT</name>
<evidence type="ECO:0000313" key="4">
    <source>
        <dbReference type="EMBL" id="QOV88681.1"/>
    </source>
</evidence>
<reference evidence="4 5" key="1">
    <citation type="submission" date="2020-10" db="EMBL/GenBank/DDBJ databases">
        <title>Wide distribution of Phycisphaera-like planctomycetes from WD2101 soil group in peatlands and genome analysis of the first cultivated representative.</title>
        <authorList>
            <person name="Dedysh S.N."/>
            <person name="Beletsky A.V."/>
            <person name="Ivanova A."/>
            <person name="Kulichevskaya I.S."/>
            <person name="Suzina N.E."/>
            <person name="Philippov D.A."/>
            <person name="Rakitin A.L."/>
            <person name="Mardanov A.V."/>
            <person name="Ravin N.V."/>
        </authorList>
    </citation>
    <scope>NUCLEOTIDE SEQUENCE [LARGE SCALE GENOMIC DNA]</scope>
    <source>
        <strain evidence="4 5">M1803</strain>
    </source>
</reference>
<feature type="signal peptide" evidence="3">
    <location>
        <begin position="1"/>
        <end position="31"/>
    </location>
</feature>
<dbReference type="EMBL" id="CP063458">
    <property type="protein sequence ID" value="QOV88681.1"/>
    <property type="molecule type" value="Genomic_DNA"/>
</dbReference>
<evidence type="ECO:0000256" key="2">
    <source>
        <dbReference type="ARBA" id="ARBA00023180"/>
    </source>
</evidence>
<gene>
    <name evidence="4" type="ORF">IPV69_20960</name>
</gene>
<dbReference type="Proteomes" id="UP000593765">
    <property type="component" value="Chromosome"/>
</dbReference>
<dbReference type="RefSeq" id="WP_206291680.1">
    <property type="nucleotide sequence ID" value="NZ_CP063458.1"/>
</dbReference>
<evidence type="ECO:0000256" key="3">
    <source>
        <dbReference type="SAM" id="SignalP"/>
    </source>
</evidence>
<keyword evidence="1 3" id="KW-0732">Signal</keyword>
<dbReference type="InterPro" id="IPR006311">
    <property type="entry name" value="TAT_signal"/>
</dbReference>
<sequence length="362" mass="39428">MNEPKPSRRTLLKHAGLGAAASLLGAPMVIADSKTKPPLQDAIIGHGGFRYRVDLTWSQADPAKTPVNDCHEMVQVADGRLFLLTNQPKNNVLIYDKSGKVLETWTLGFKGAHGLSLHKDAAGKEHLWVTDTSTGQVVKTTLAGQILLELPTATKCGAYAEHTPYSPTETAVGPNGDIYVADGYGSQYILRFDAAGKFVSKFGGKSAIASNAGKFLQAHGVALDTRGADPLLVCTERLRNEFHWFTLEGKFVRSVYLPGAFVSRPVIAGKNLYSGVCFGMKPNDFRMWKDRGFVVVLDEKDQLVSAPGGRPPKYADGALEVLLQDQPVFRNAHDVCVDDQGDLYVAQWAADKVYPYKLHRVG</sequence>
<dbReference type="PANTHER" id="PTHR10680:SF38">
    <property type="entry name" value="BLL1368 PROTEIN"/>
    <property type="match status" value="1"/>
</dbReference>
<keyword evidence="2" id="KW-0325">Glycoprotein</keyword>
<organism evidence="4 5">
    <name type="scientific">Humisphaera borealis</name>
    <dbReference type="NCBI Taxonomy" id="2807512"/>
    <lineage>
        <taxon>Bacteria</taxon>
        <taxon>Pseudomonadati</taxon>
        <taxon>Planctomycetota</taxon>
        <taxon>Phycisphaerae</taxon>
        <taxon>Tepidisphaerales</taxon>
        <taxon>Tepidisphaeraceae</taxon>
        <taxon>Humisphaera</taxon>
    </lineage>
</organism>